<dbReference type="STRING" id="764103.G7DV74"/>
<gene>
    <name evidence="11" type="primary">Mo01136</name>
    <name evidence="11" type="ORF">E5Q_01136</name>
</gene>
<organism evidence="11 12">
    <name type="scientific">Mixia osmundae (strain CBS 9802 / IAM 14324 / JCM 22182 / KY 12970)</name>
    <dbReference type="NCBI Taxonomy" id="764103"/>
    <lineage>
        <taxon>Eukaryota</taxon>
        <taxon>Fungi</taxon>
        <taxon>Dikarya</taxon>
        <taxon>Basidiomycota</taxon>
        <taxon>Pucciniomycotina</taxon>
        <taxon>Mixiomycetes</taxon>
        <taxon>Mixiales</taxon>
        <taxon>Mixiaceae</taxon>
        <taxon>Mixia</taxon>
    </lineage>
</organism>
<evidence type="ECO:0000256" key="9">
    <source>
        <dbReference type="SAM" id="MobiDB-lite"/>
    </source>
</evidence>
<dbReference type="HOGENOM" id="CLU_049060_0_0_1"/>
<dbReference type="PANTHER" id="PTHR45931:SF3">
    <property type="entry name" value="RING ZINC FINGER-CONTAINING PROTEIN"/>
    <property type="match status" value="1"/>
</dbReference>
<dbReference type="FunCoup" id="G7DV74">
    <property type="interactions" value="245"/>
</dbReference>
<evidence type="ECO:0000256" key="4">
    <source>
        <dbReference type="ARBA" id="ARBA00022723"/>
    </source>
</evidence>
<dbReference type="PROSITE" id="PS50089">
    <property type="entry name" value="ZF_RING_2"/>
    <property type="match status" value="1"/>
</dbReference>
<dbReference type="InParanoid" id="G7DV74"/>
<dbReference type="InterPro" id="IPR013083">
    <property type="entry name" value="Znf_RING/FYVE/PHD"/>
</dbReference>
<dbReference type="PANTHER" id="PTHR45931">
    <property type="entry name" value="SI:CH211-59O9.10"/>
    <property type="match status" value="1"/>
</dbReference>
<dbReference type="SMART" id="SM00184">
    <property type="entry name" value="RING"/>
    <property type="match status" value="1"/>
</dbReference>
<dbReference type="InterPro" id="IPR051834">
    <property type="entry name" value="RING_finger_E3_ligase"/>
</dbReference>
<keyword evidence="5 8" id="KW-0863">Zinc-finger</keyword>
<dbReference type="eggNOG" id="KOG0800">
    <property type="taxonomic scope" value="Eukaryota"/>
</dbReference>
<dbReference type="GO" id="GO:0005634">
    <property type="term" value="C:nucleus"/>
    <property type="evidence" value="ECO:0007669"/>
    <property type="project" value="TreeGrafter"/>
</dbReference>
<dbReference type="Pfam" id="PF14369">
    <property type="entry name" value="Zn_ribbon_19"/>
    <property type="match status" value="1"/>
</dbReference>
<sequence length="439" mass="46725">MSWQENETGFALPEVPGVGNSTHFCHECARSVRPSNPTAPTPTCPLCHGEFLEEIEGASDDPRQFDAPGPFAMFNTPSGGPEGEPSDNETPTHPFGALLQHFFSMAGAPDSARPAQPATPAGNENSPTRTSSDPRRAAADAAERRARGEPLQPAADDATATTTRTATFTFENGRGVTMHGTLDGDGSRDGAPVPVRQLSDFLAGAFGAPAADPSAPGEQGERRTDQPTSFSEQLLAMLGIRAEGGAFRSEGSGFQFYFGGGGRMGQFGDYVSEQGLQNVLTELMEQAQGQHGPAPATEEVIAELPRCKLTTEMLAHDTMTSCPICQDDFQIDEMAIKLPKPCNHVFHQDCLTPWLKTSGTCPVCRYELVPQPSHARPDSGGPHTPRSPAVPNEHRPASLSPVVEGSRLPGEFPFFQGAIRPPAPGPRPPQNLPPQDDVD</sequence>
<dbReference type="GO" id="GO:0006511">
    <property type="term" value="P:ubiquitin-dependent protein catabolic process"/>
    <property type="evidence" value="ECO:0007669"/>
    <property type="project" value="TreeGrafter"/>
</dbReference>
<dbReference type="Gene3D" id="3.30.40.10">
    <property type="entry name" value="Zinc/RING finger domain, C3HC4 (zinc finger)"/>
    <property type="match status" value="1"/>
</dbReference>
<evidence type="ECO:0000256" key="1">
    <source>
        <dbReference type="ARBA" id="ARBA00000900"/>
    </source>
</evidence>
<dbReference type="SUPFAM" id="SSF57850">
    <property type="entry name" value="RING/U-box"/>
    <property type="match status" value="1"/>
</dbReference>
<keyword evidence="4" id="KW-0479">Metal-binding</keyword>
<feature type="region of interest" description="Disordered" evidence="9">
    <location>
        <begin position="373"/>
        <end position="439"/>
    </location>
</feature>
<dbReference type="GO" id="GO:0008270">
    <property type="term" value="F:zinc ion binding"/>
    <property type="evidence" value="ECO:0007669"/>
    <property type="project" value="UniProtKB-KW"/>
</dbReference>
<dbReference type="Proteomes" id="UP000009131">
    <property type="component" value="Unassembled WGS sequence"/>
</dbReference>
<dbReference type="InterPro" id="IPR039525">
    <property type="entry name" value="RNF126-like_zinc-ribbon"/>
</dbReference>
<evidence type="ECO:0000256" key="6">
    <source>
        <dbReference type="ARBA" id="ARBA00022786"/>
    </source>
</evidence>
<feature type="region of interest" description="Disordered" evidence="9">
    <location>
        <begin position="108"/>
        <end position="194"/>
    </location>
</feature>
<feature type="compositionally biased region" description="Basic and acidic residues" evidence="9">
    <location>
        <begin position="132"/>
        <end position="148"/>
    </location>
</feature>
<evidence type="ECO:0000256" key="7">
    <source>
        <dbReference type="ARBA" id="ARBA00022833"/>
    </source>
</evidence>
<evidence type="ECO:0000256" key="5">
    <source>
        <dbReference type="ARBA" id="ARBA00022771"/>
    </source>
</evidence>
<keyword evidence="6" id="KW-0833">Ubl conjugation pathway</keyword>
<dbReference type="Pfam" id="PF13639">
    <property type="entry name" value="zf-RING_2"/>
    <property type="match status" value="1"/>
</dbReference>
<feature type="compositionally biased region" description="Low complexity" evidence="9">
    <location>
        <begin position="154"/>
        <end position="170"/>
    </location>
</feature>
<dbReference type="InterPro" id="IPR001841">
    <property type="entry name" value="Znf_RING"/>
</dbReference>
<comment type="catalytic activity">
    <reaction evidence="1">
        <text>S-ubiquitinyl-[E2 ubiquitin-conjugating enzyme]-L-cysteine + [acceptor protein]-L-lysine = [E2 ubiquitin-conjugating enzyme]-L-cysteine + N(6)-ubiquitinyl-[acceptor protein]-L-lysine.</text>
        <dbReference type="EC" id="2.3.2.27"/>
    </reaction>
</comment>
<evidence type="ECO:0000256" key="8">
    <source>
        <dbReference type="PROSITE-ProRule" id="PRU00175"/>
    </source>
</evidence>
<reference evidence="11 12" key="2">
    <citation type="journal article" date="2012" name="Open Biol.">
        <title>Characteristics of nucleosomes and linker DNA regions on the genome of the basidiomycete Mixia osmundae revealed by mono- and dinucleosome mapping.</title>
        <authorList>
            <person name="Nishida H."/>
            <person name="Kondo S."/>
            <person name="Matsumoto T."/>
            <person name="Suzuki Y."/>
            <person name="Yoshikawa H."/>
            <person name="Taylor T.D."/>
            <person name="Sugiyama J."/>
        </authorList>
    </citation>
    <scope>NUCLEOTIDE SEQUENCE [LARGE SCALE GENOMIC DNA]</scope>
    <source>
        <strain evidence="12">CBS 9802 / IAM 14324 / JCM 22182 / KY 12970</strain>
    </source>
</reference>
<feature type="compositionally biased region" description="Pro residues" evidence="9">
    <location>
        <begin position="421"/>
        <end position="432"/>
    </location>
</feature>
<feature type="region of interest" description="Disordered" evidence="9">
    <location>
        <begin position="206"/>
        <end position="228"/>
    </location>
</feature>
<reference evidence="11 12" key="1">
    <citation type="journal article" date="2011" name="J. Gen. Appl. Microbiol.">
        <title>Draft genome sequencing of the enigmatic basidiomycete Mixia osmundae.</title>
        <authorList>
            <person name="Nishida H."/>
            <person name="Nagatsuka Y."/>
            <person name="Sugiyama J."/>
        </authorList>
    </citation>
    <scope>NUCLEOTIDE SEQUENCE [LARGE SCALE GENOMIC DNA]</scope>
    <source>
        <strain evidence="12">CBS 9802 / IAM 14324 / JCM 22182 / KY 12970</strain>
    </source>
</reference>
<dbReference type="AlphaFoldDB" id="G7DV74"/>
<evidence type="ECO:0000256" key="3">
    <source>
        <dbReference type="ARBA" id="ARBA00022679"/>
    </source>
</evidence>
<feature type="domain" description="RING-type" evidence="10">
    <location>
        <begin position="322"/>
        <end position="365"/>
    </location>
</feature>
<dbReference type="EMBL" id="BABT02000037">
    <property type="protein sequence ID" value="GAA94484.1"/>
    <property type="molecule type" value="Genomic_DNA"/>
</dbReference>
<comment type="caution">
    <text evidence="11">The sequence shown here is derived from an EMBL/GenBank/DDBJ whole genome shotgun (WGS) entry which is preliminary data.</text>
</comment>
<dbReference type="SMART" id="SM00744">
    <property type="entry name" value="RINGv"/>
    <property type="match status" value="1"/>
</dbReference>
<evidence type="ECO:0000259" key="10">
    <source>
        <dbReference type="PROSITE" id="PS50089"/>
    </source>
</evidence>
<evidence type="ECO:0000313" key="11">
    <source>
        <dbReference type="EMBL" id="GAA94484.1"/>
    </source>
</evidence>
<keyword evidence="12" id="KW-1185">Reference proteome</keyword>
<protein>
    <recommendedName>
        <fullName evidence="2">RING-type E3 ubiquitin transferase</fullName>
        <ecNumber evidence="2">2.3.2.27</ecNumber>
    </recommendedName>
</protein>
<feature type="region of interest" description="Disordered" evidence="9">
    <location>
        <begin position="55"/>
        <end position="95"/>
    </location>
</feature>
<evidence type="ECO:0000313" key="12">
    <source>
        <dbReference type="Proteomes" id="UP000009131"/>
    </source>
</evidence>
<dbReference type="GO" id="GO:0061630">
    <property type="term" value="F:ubiquitin protein ligase activity"/>
    <property type="evidence" value="ECO:0007669"/>
    <property type="project" value="UniProtKB-EC"/>
</dbReference>
<dbReference type="OrthoDB" id="8062037at2759"/>
<dbReference type="CDD" id="cd16454">
    <property type="entry name" value="RING-H2_PA-TM-RING"/>
    <property type="match status" value="1"/>
</dbReference>
<dbReference type="EC" id="2.3.2.27" evidence="2"/>
<keyword evidence="7" id="KW-0862">Zinc</keyword>
<name>G7DV74_MIXOS</name>
<accession>G7DV74</accession>
<keyword evidence="3" id="KW-0808">Transferase</keyword>
<proteinExistence type="predicted"/>
<dbReference type="InterPro" id="IPR011016">
    <property type="entry name" value="Znf_RING-CH"/>
</dbReference>
<evidence type="ECO:0000256" key="2">
    <source>
        <dbReference type="ARBA" id="ARBA00012483"/>
    </source>
</evidence>